<accession>A0A6A4H036</accession>
<sequence length="1053" mass="121264">MPKYQCNICNNFGTDDCAGIRIHQASRTCRDSAKAGAQSHAQPVLSQWKAKRAEKRERKKRKQYSNLSQQILNGKNCLPTWKILEMLPEPPEPVPDPPSTGDELSEPNLPPSNTPFTWEGIRTKPNQFGIFREYPTYPTHNPDDTVSFEDLSYQNKSTSHPKSSRMAPPTAGSGLDTNSSTNYFPFKNFSVFALMNWMWTGPASKSMGEFMKLVDIIRSPLFKKEDLDDFNVRHETERLDTTPAQFDPKDGWREETVEICVPDSKAHDSESDAPTFSVPGLYTRSLVEIIKEIISSTDSKSFHYTPFKQYWQKPKVQEPERISDELYSSPAFIEEYEKVQKLPPQDETDNYERVVLGLMWWSDSTHLASFGNASLWPLYLFFGNQSKYERCRPNSGACHHTAYIPKLPDTFFDWFTSLTGEGPTADTLSHCRRELMHAVWTLILDGKFMEAYHHGINQITDLGTKNDAKRRENLKREDNEIRIGRVARAREFIYKMGAGVKSTAVERLMSVRSEVPTVNAFSNLLRAPGFDFYTMLVVDLMHEFELGAWKMVFIHLIRILVAHGGTSIQELNLRFRQVPPFGRSTIRRFQENVSAMKKLAARDFENILQCSIPVFEGLLPEPYNGIVLDLLFTMAEWHALAKLRLHTESSLNLLDDSTRSLGQLLRRFQTTVCSAFSNTRELDKEEAARGRRQKKGNAPFTAGKKTKVFNWVTYKFHALGDYVSTIRWFGTTDLYTTQTGELAHRRVKRFYGHTSKHNATSQITKLERRAAHLRRIRNRLPGDIGNSQPPETRKSIFLLLMLEEHVLSRLRHPTWTGDGNEFDPAERAKVVFNRNWFYSHQVLRINYTTYDMRRQQDSVNPRSRRDIMTLSPEDSTHPFDYARILGIFHVDVLIDEPGASTSPTTLNVLWVRRFRLDGKYCGGFRRKRLYRVEFIPDSDSTAYGFLNPDEVIRESHLIPAFAHGKTSAAHDLEEWEDEDEDELDEDLDWRYHYVNIFPDWDMQQPINPVLIEITALPTRQLPSQGWAAAQLVTCHRCPGSLWAAACCFSPIWS</sequence>
<dbReference type="OrthoDB" id="2687259at2759"/>
<reference evidence="2" key="1">
    <citation type="journal article" date="2019" name="Environ. Microbiol.">
        <title>Fungal ecological strategies reflected in gene transcription - a case study of two litter decomposers.</title>
        <authorList>
            <person name="Barbi F."/>
            <person name="Kohler A."/>
            <person name="Barry K."/>
            <person name="Baskaran P."/>
            <person name="Daum C."/>
            <person name="Fauchery L."/>
            <person name="Ihrmark K."/>
            <person name="Kuo A."/>
            <person name="LaButti K."/>
            <person name="Lipzen A."/>
            <person name="Morin E."/>
            <person name="Grigoriev I.V."/>
            <person name="Henrissat B."/>
            <person name="Lindahl B."/>
            <person name="Martin F."/>
        </authorList>
    </citation>
    <scope>NUCLEOTIDE SEQUENCE</scope>
    <source>
        <strain evidence="2">JB14</strain>
    </source>
</reference>
<feature type="compositionally biased region" description="Pro residues" evidence="1">
    <location>
        <begin position="88"/>
        <end position="98"/>
    </location>
</feature>
<feature type="region of interest" description="Disordered" evidence="1">
    <location>
        <begin position="87"/>
        <end position="120"/>
    </location>
</feature>
<evidence type="ECO:0000313" key="3">
    <source>
        <dbReference type="Proteomes" id="UP000799118"/>
    </source>
</evidence>
<dbReference type="Pfam" id="PF18759">
    <property type="entry name" value="Plavaka"/>
    <property type="match status" value="1"/>
</dbReference>
<dbReference type="AlphaFoldDB" id="A0A6A4H036"/>
<keyword evidence="3" id="KW-1185">Reference proteome</keyword>
<proteinExistence type="predicted"/>
<evidence type="ECO:0000256" key="1">
    <source>
        <dbReference type="SAM" id="MobiDB-lite"/>
    </source>
</evidence>
<gene>
    <name evidence="2" type="ORF">BT96DRAFT_945940</name>
</gene>
<dbReference type="InterPro" id="IPR041078">
    <property type="entry name" value="Plavaka"/>
</dbReference>
<protein>
    <submittedName>
        <fullName evidence="2">Uncharacterized protein</fullName>
    </submittedName>
</protein>
<organism evidence="2 3">
    <name type="scientific">Gymnopus androsaceus JB14</name>
    <dbReference type="NCBI Taxonomy" id="1447944"/>
    <lineage>
        <taxon>Eukaryota</taxon>
        <taxon>Fungi</taxon>
        <taxon>Dikarya</taxon>
        <taxon>Basidiomycota</taxon>
        <taxon>Agaricomycotina</taxon>
        <taxon>Agaricomycetes</taxon>
        <taxon>Agaricomycetidae</taxon>
        <taxon>Agaricales</taxon>
        <taxon>Marasmiineae</taxon>
        <taxon>Omphalotaceae</taxon>
        <taxon>Gymnopus</taxon>
    </lineage>
</organism>
<dbReference type="EMBL" id="ML769649">
    <property type="protein sequence ID" value="KAE9390715.1"/>
    <property type="molecule type" value="Genomic_DNA"/>
</dbReference>
<dbReference type="Proteomes" id="UP000799118">
    <property type="component" value="Unassembled WGS sequence"/>
</dbReference>
<evidence type="ECO:0000313" key="2">
    <source>
        <dbReference type="EMBL" id="KAE9390715.1"/>
    </source>
</evidence>
<name>A0A6A4H036_9AGAR</name>
<feature type="region of interest" description="Disordered" evidence="1">
    <location>
        <begin position="153"/>
        <end position="174"/>
    </location>
</feature>